<evidence type="ECO:0000256" key="1">
    <source>
        <dbReference type="SAM" id="MobiDB-lite"/>
    </source>
</evidence>
<dbReference type="AlphaFoldDB" id="A0ABD0VSM1"/>
<protein>
    <submittedName>
        <fullName evidence="2">Uncharacterized protein</fullName>
    </submittedName>
</protein>
<sequence>MGYGNRYSLLGHHTVEELQKFGLTEAMIDDQIWTITYERIAEDFKKSWKEERFSAGGRGCLCQKVGRNNGSLLEEEGSLPLLKGSLPSPGSGEKGHRFSAFVERLEKEWFSAFTGRLEGRAVLYWRKRLPLSEGWKEQRFSAGGRRFSTLAERLEGRVMDLQNSAFSVQLGHGTRIQLANAIFETGNSETTIQFGSVDFLVVAAKAAAASTHDVNSEGPARRPRSIETSTRHAHLSAPQATTTENPR</sequence>
<accession>A0ABD0VSM1</accession>
<reference evidence="2 3" key="1">
    <citation type="journal article" date="2024" name="Plant Biotechnol. J.">
        <title>Dendrobium thyrsiflorum genome and its molecular insights into genes involved in important horticultural traits.</title>
        <authorList>
            <person name="Chen B."/>
            <person name="Wang J.Y."/>
            <person name="Zheng P.J."/>
            <person name="Li K.L."/>
            <person name="Liang Y.M."/>
            <person name="Chen X.F."/>
            <person name="Zhang C."/>
            <person name="Zhao X."/>
            <person name="He X."/>
            <person name="Zhang G.Q."/>
            <person name="Liu Z.J."/>
            <person name="Xu Q."/>
        </authorList>
    </citation>
    <scope>NUCLEOTIDE SEQUENCE [LARGE SCALE GENOMIC DNA]</scope>
    <source>
        <strain evidence="2">GZMU011</strain>
    </source>
</reference>
<feature type="compositionally biased region" description="Polar residues" evidence="1">
    <location>
        <begin position="238"/>
        <end position="247"/>
    </location>
</feature>
<name>A0ABD0VSM1_DENTH</name>
<dbReference type="EMBL" id="JANQDX010000002">
    <property type="protein sequence ID" value="KAL0927573.1"/>
    <property type="molecule type" value="Genomic_DNA"/>
</dbReference>
<dbReference type="Proteomes" id="UP001552299">
    <property type="component" value="Unassembled WGS sequence"/>
</dbReference>
<evidence type="ECO:0000313" key="3">
    <source>
        <dbReference type="Proteomes" id="UP001552299"/>
    </source>
</evidence>
<feature type="region of interest" description="Disordered" evidence="1">
    <location>
        <begin position="211"/>
        <end position="247"/>
    </location>
</feature>
<keyword evidence="3" id="KW-1185">Reference proteome</keyword>
<comment type="caution">
    <text evidence="2">The sequence shown here is derived from an EMBL/GenBank/DDBJ whole genome shotgun (WGS) entry which is preliminary data.</text>
</comment>
<proteinExistence type="predicted"/>
<evidence type="ECO:0000313" key="2">
    <source>
        <dbReference type="EMBL" id="KAL0927573.1"/>
    </source>
</evidence>
<organism evidence="2 3">
    <name type="scientific">Dendrobium thyrsiflorum</name>
    <name type="common">Pinecone-like raceme dendrobium</name>
    <name type="synonym">Orchid</name>
    <dbReference type="NCBI Taxonomy" id="117978"/>
    <lineage>
        <taxon>Eukaryota</taxon>
        <taxon>Viridiplantae</taxon>
        <taxon>Streptophyta</taxon>
        <taxon>Embryophyta</taxon>
        <taxon>Tracheophyta</taxon>
        <taxon>Spermatophyta</taxon>
        <taxon>Magnoliopsida</taxon>
        <taxon>Liliopsida</taxon>
        <taxon>Asparagales</taxon>
        <taxon>Orchidaceae</taxon>
        <taxon>Epidendroideae</taxon>
        <taxon>Malaxideae</taxon>
        <taxon>Dendrobiinae</taxon>
        <taxon>Dendrobium</taxon>
    </lineage>
</organism>
<gene>
    <name evidence="2" type="ORF">M5K25_001756</name>
</gene>